<dbReference type="NCBIfam" id="TIGR01509">
    <property type="entry name" value="HAD-SF-IA-v3"/>
    <property type="match status" value="1"/>
</dbReference>
<dbReference type="EMBL" id="FOVN01000004">
    <property type="protein sequence ID" value="SFN79200.1"/>
    <property type="molecule type" value="Genomic_DNA"/>
</dbReference>
<dbReference type="InterPro" id="IPR036412">
    <property type="entry name" value="HAD-like_sf"/>
</dbReference>
<dbReference type="RefSeq" id="WP_092208245.1">
    <property type="nucleotide sequence ID" value="NZ_FOVN01000004.1"/>
</dbReference>
<proteinExistence type="predicted"/>
<name>A0A1I5BX12_9FLAO</name>
<dbReference type="PANTHER" id="PTHR43611">
    <property type="entry name" value="ALPHA-D-GLUCOSE 1-PHOSPHATE PHOSPHATASE"/>
    <property type="match status" value="1"/>
</dbReference>
<dbReference type="Proteomes" id="UP000198705">
    <property type="component" value="Unassembled WGS sequence"/>
</dbReference>
<dbReference type="Gene3D" id="1.10.150.240">
    <property type="entry name" value="Putative phosphatase, domain 2"/>
    <property type="match status" value="1"/>
</dbReference>
<dbReference type="SUPFAM" id="SSF56784">
    <property type="entry name" value="HAD-like"/>
    <property type="match status" value="1"/>
</dbReference>
<evidence type="ECO:0000313" key="2">
    <source>
        <dbReference type="Proteomes" id="UP000198705"/>
    </source>
</evidence>
<dbReference type="Gene3D" id="3.40.50.1000">
    <property type="entry name" value="HAD superfamily/HAD-like"/>
    <property type="match status" value="1"/>
</dbReference>
<reference evidence="2" key="1">
    <citation type="submission" date="2016-10" db="EMBL/GenBank/DDBJ databases">
        <authorList>
            <person name="Varghese N."/>
            <person name="Submissions S."/>
        </authorList>
    </citation>
    <scope>NUCLEOTIDE SEQUENCE [LARGE SCALE GENOMIC DNA]</scope>
    <source>
        <strain evidence="2">DSM 23925</strain>
    </source>
</reference>
<dbReference type="SFLD" id="SFLDS00003">
    <property type="entry name" value="Haloacid_Dehalogenase"/>
    <property type="match status" value="1"/>
</dbReference>
<dbReference type="InterPro" id="IPR023214">
    <property type="entry name" value="HAD_sf"/>
</dbReference>
<keyword evidence="1" id="KW-0378">Hydrolase</keyword>
<dbReference type="AlphaFoldDB" id="A0A1I5BX12"/>
<protein>
    <submittedName>
        <fullName evidence="1">Putative hydrolase of the HAD superfamily</fullName>
    </submittedName>
</protein>
<dbReference type="InterPro" id="IPR006439">
    <property type="entry name" value="HAD-SF_hydro_IA"/>
</dbReference>
<gene>
    <name evidence="1" type="ORF">SAMN04487989_10433</name>
</gene>
<dbReference type="SFLD" id="SFLDG01129">
    <property type="entry name" value="C1.5:_HAD__Beta-PGM__Phosphata"/>
    <property type="match status" value="1"/>
</dbReference>
<dbReference type="CDD" id="cd02603">
    <property type="entry name" value="HAD_sEH-N_like"/>
    <property type="match status" value="1"/>
</dbReference>
<keyword evidence="2" id="KW-1185">Reference proteome</keyword>
<sequence length="203" mass="23958">MIKTLIFDFGDVFINLDKVGAMQNALNLFQLKEFSPDMIACNEAYEQGKLTSEAFLSFYTKKFPNLTETEILDAWNFILRDFPTHRLAFLKQLAIDNQYQLILLSNTNELHIKWIQERVPFYQDFKTLFHQFYLSHEIQLRKPNHSIYKFVLNQNNLNAKTCLFIDDTEENILAASELGIHTWHINPETDDIVNLFNVKKDLF</sequence>
<dbReference type="STRING" id="649333.SAMN04487989_10433"/>
<dbReference type="OrthoDB" id="9797415at2"/>
<organism evidence="1 2">
    <name type="scientific">Bizionia echini</name>
    <dbReference type="NCBI Taxonomy" id="649333"/>
    <lineage>
        <taxon>Bacteria</taxon>
        <taxon>Pseudomonadati</taxon>
        <taxon>Bacteroidota</taxon>
        <taxon>Flavobacteriia</taxon>
        <taxon>Flavobacteriales</taxon>
        <taxon>Flavobacteriaceae</taxon>
        <taxon>Bizionia</taxon>
    </lineage>
</organism>
<dbReference type="PANTHER" id="PTHR43611:SF3">
    <property type="entry name" value="FLAVIN MONONUCLEOTIDE HYDROLASE 1, CHLOROPLATIC"/>
    <property type="match status" value="1"/>
</dbReference>
<dbReference type="Pfam" id="PF00702">
    <property type="entry name" value="Hydrolase"/>
    <property type="match status" value="1"/>
</dbReference>
<dbReference type="GO" id="GO:0016787">
    <property type="term" value="F:hydrolase activity"/>
    <property type="evidence" value="ECO:0007669"/>
    <property type="project" value="UniProtKB-KW"/>
</dbReference>
<accession>A0A1I5BX12</accession>
<evidence type="ECO:0000313" key="1">
    <source>
        <dbReference type="EMBL" id="SFN79200.1"/>
    </source>
</evidence>
<dbReference type="InterPro" id="IPR023198">
    <property type="entry name" value="PGP-like_dom2"/>
</dbReference>